<evidence type="ECO:0000256" key="7">
    <source>
        <dbReference type="ARBA" id="ARBA00023136"/>
    </source>
</evidence>
<feature type="repeat" description="TPR" evidence="8">
    <location>
        <begin position="549"/>
        <end position="582"/>
    </location>
</feature>
<gene>
    <name evidence="13" type="ORF">DNFV4_00741</name>
</gene>
<accession>A0AA86MWH6</accession>
<dbReference type="Pfam" id="PF13231">
    <property type="entry name" value="PMT_2"/>
    <property type="match status" value="1"/>
</dbReference>
<feature type="transmembrane region" description="Helical" evidence="10">
    <location>
        <begin position="371"/>
        <end position="393"/>
    </location>
</feature>
<dbReference type="Gene3D" id="1.25.40.10">
    <property type="entry name" value="Tetratricopeptide repeat domain"/>
    <property type="match status" value="1"/>
</dbReference>
<feature type="transmembrane region" description="Helical" evidence="10">
    <location>
        <begin position="142"/>
        <end position="161"/>
    </location>
</feature>
<dbReference type="InterPro" id="IPR018704">
    <property type="entry name" value="SecYEG/CpoB_TPR"/>
</dbReference>
<feature type="transmembrane region" description="Helical" evidence="10">
    <location>
        <begin position="196"/>
        <end position="223"/>
    </location>
</feature>
<evidence type="ECO:0000256" key="10">
    <source>
        <dbReference type="SAM" id="Phobius"/>
    </source>
</evidence>
<dbReference type="GO" id="GO:0016763">
    <property type="term" value="F:pentosyltransferase activity"/>
    <property type="evidence" value="ECO:0007669"/>
    <property type="project" value="TreeGrafter"/>
</dbReference>
<feature type="region of interest" description="Disordered" evidence="9">
    <location>
        <begin position="616"/>
        <end position="637"/>
    </location>
</feature>
<feature type="transmembrane region" description="Helical" evidence="10">
    <location>
        <begin position="450"/>
        <end position="471"/>
    </location>
</feature>
<keyword evidence="6 10" id="KW-1133">Transmembrane helix</keyword>
<dbReference type="Proteomes" id="UP001179121">
    <property type="component" value="Chromosome"/>
</dbReference>
<evidence type="ECO:0000256" key="9">
    <source>
        <dbReference type="SAM" id="MobiDB-lite"/>
    </source>
</evidence>
<evidence type="ECO:0000259" key="12">
    <source>
        <dbReference type="Pfam" id="PF13231"/>
    </source>
</evidence>
<keyword evidence="2" id="KW-1003">Cell membrane</keyword>
<dbReference type="InterPro" id="IPR019734">
    <property type="entry name" value="TPR_rpt"/>
</dbReference>
<evidence type="ECO:0000256" key="8">
    <source>
        <dbReference type="PROSITE-ProRule" id="PRU00339"/>
    </source>
</evidence>
<dbReference type="PROSITE" id="PS50005">
    <property type="entry name" value="TPR"/>
    <property type="match status" value="1"/>
</dbReference>
<sequence>MFVPAARTMDTMVIKKDLPLLSAAEANASAQDHSSTLPIVALLLTALVVRLLALVSLLGTGYAGVLVTDELVYHQWASDLAAGTVQSTSVYGFSPLPAYVIAILYKLFGPDPVYIRLLNVLLGVATCFVIYRVGFHLGDRRIGLIAGFLAAFCEPFILYSVVPLKSALAVFLFSLTLLCVVRLLKTSSGRSALLTGLAAGLLAATRENTLALLPLMLGLTLYASWRVGGSMRQPVRIAASLLAGYLLVLAPFALRNYLVAGELALTTHQAGFNLYIGNNPANPTPYFQPAPFASALPSEAETHYRIEASRRTGRMLSYQEAERFWIGTVVAYAREHPSDFLAKIGQRALALFNRFEAGDHYDWTVLGESALFFQIPFLGFFLLAPLGLAEMVWHADRDMGRWSLMLLGGLYASTLLWFPMIGRYRLPLLVILIIFASFTLAKLYDAWQDWSWPSVVGPGVTTLLCLGLVSIPIEGSQDRSGHYNIQAWMLMQQGKLEDAAAIWRFSSGLNGAYSVYANLSLARMALQQQDADSARLYLDKIPDSSFGAAAKYEVLGDLFALTQQPQEAMAAYRRSLEINAGNLSPRKKLLALLSQFDPEQAREEGRRLDEMASFYADLHHPRPGPSPSLQKRSALVR</sequence>
<evidence type="ECO:0000313" key="13">
    <source>
        <dbReference type="EMBL" id="CAI4030313.1"/>
    </source>
</evidence>
<feature type="transmembrane region" description="Helical" evidence="10">
    <location>
        <begin position="39"/>
        <end position="67"/>
    </location>
</feature>
<evidence type="ECO:0000256" key="2">
    <source>
        <dbReference type="ARBA" id="ARBA00022475"/>
    </source>
</evidence>
<feature type="transmembrane region" description="Helical" evidence="10">
    <location>
        <begin position="88"/>
        <end position="108"/>
    </location>
</feature>
<feature type="transmembrane region" description="Helical" evidence="10">
    <location>
        <begin position="235"/>
        <end position="254"/>
    </location>
</feature>
<keyword evidence="7 10" id="KW-0472">Membrane</keyword>
<dbReference type="GO" id="GO:0009103">
    <property type="term" value="P:lipopolysaccharide biosynthetic process"/>
    <property type="evidence" value="ECO:0007669"/>
    <property type="project" value="UniProtKB-ARBA"/>
</dbReference>
<organism evidence="13 14">
    <name type="scientific">Nitrospira tepida</name>
    <dbReference type="NCBI Taxonomy" id="2973512"/>
    <lineage>
        <taxon>Bacteria</taxon>
        <taxon>Pseudomonadati</taxon>
        <taxon>Nitrospirota</taxon>
        <taxon>Nitrospiria</taxon>
        <taxon>Nitrospirales</taxon>
        <taxon>Nitrospiraceae</taxon>
        <taxon>Nitrospira</taxon>
    </lineage>
</organism>
<evidence type="ECO:0008006" key="15">
    <source>
        <dbReference type="Google" id="ProtNLM"/>
    </source>
</evidence>
<dbReference type="AlphaFoldDB" id="A0AA86MWH6"/>
<feature type="transmembrane region" description="Helical" evidence="10">
    <location>
        <begin position="399"/>
        <end position="419"/>
    </location>
</feature>
<dbReference type="SUPFAM" id="SSF48452">
    <property type="entry name" value="TPR-like"/>
    <property type="match status" value="1"/>
</dbReference>
<feature type="domain" description="Ancillary SecYEG translocon subunit/Cell division coordinator CpoB TPR" evidence="11">
    <location>
        <begin position="490"/>
        <end position="578"/>
    </location>
</feature>
<dbReference type="Pfam" id="PF09976">
    <property type="entry name" value="TPR_21"/>
    <property type="match status" value="1"/>
</dbReference>
<dbReference type="KEGG" id="nti:DNFV4_00741"/>
<evidence type="ECO:0000256" key="4">
    <source>
        <dbReference type="ARBA" id="ARBA00022679"/>
    </source>
</evidence>
<keyword evidence="14" id="KW-1185">Reference proteome</keyword>
<evidence type="ECO:0000256" key="1">
    <source>
        <dbReference type="ARBA" id="ARBA00004651"/>
    </source>
</evidence>
<keyword evidence="3" id="KW-0328">Glycosyltransferase</keyword>
<feature type="transmembrane region" description="Helical" evidence="10">
    <location>
        <begin position="426"/>
        <end position="444"/>
    </location>
</feature>
<keyword evidence="5 10" id="KW-0812">Transmembrane</keyword>
<dbReference type="InterPro" id="IPR050297">
    <property type="entry name" value="LipidA_mod_glycosyltrf_83"/>
</dbReference>
<dbReference type="InterPro" id="IPR011990">
    <property type="entry name" value="TPR-like_helical_dom_sf"/>
</dbReference>
<keyword evidence="4" id="KW-0808">Transferase</keyword>
<feature type="transmembrane region" description="Helical" evidence="10">
    <location>
        <begin position="114"/>
        <end position="135"/>
    </location>
</feature>
<dbReference type="RefSeq" id="WP_289267306.1">
    <property type="nucleotide sequence ID" value="NZ_OX365700.1"/>
</dbReference>
<dbReference type="PANTHER" id="PTHR33908:SF11">
    <property type="entry name" value="MEMBRANE PROTEIN"/>
    <property type="match status" value="1"/>
</dbReference>
<evidence type="ECO:0000256" key="6">
    <source>
        <dbReference type="ARBA" id="ARBA00022989"/>
    </source>
</evidence>
<evidence type="ECO:0000256" key="5">
    <source>
        <dbReference type="ARBA" id="ARBA00022692"/>
    </source>
</evidence>
<reference evidence="13" key="1">
    <citation type="submission" date="2022-10" db="EMBL/GenBank/DDBJ databases">
        <authorList>
            <person name="Koch H."/>
        </authorList>
    </citation>
    <scope>NUCLEOTIDE SEQUENCE</scope>
    <source>
        <strain evidence="13">DNF</strain>
    </source>
</reference>
<keyword evidence="8" id="KW-0802">TPR repeat</keyword>
<protein>
    <recommendedName>
        <fullName evidence="15">Glycosyltransferase RgtA/B/C/D-like domain-containing protein</fullName>
    </recommendedName>
</protein>
<evidence type="ECO:0000313" key="14">
    <source>
        <dbReference type="Proteomes" id="UP001179121"/>
    </source>
</evidence>
<dbReference type="PANTHER" id="PTHR33908">
    <property type="entry name" value="MANNOSYLTRANSFERASE YKCB-RELATED"/>
    <property type="match status" value="1"/>
</dbReference>
<evidence type="ECO:0000259" key="11">
    <source>
        <dbReference type="Pfam" id="PF09976"/>
    </source>
</evidence>
<dbReference type="EMBL" id="OX365700">
    <property type="protein sequence ID" value="CAI4030313.1"/>
    <property type="molecule type" value="Genomic_DNA"/>
</dbReference>
<dbReference type="GO" id="GO:0005886">
    <property type="term" value="C:plasma membrane"/>
    <property type="evidence" value="ECO:0007669"/>
    <property type="project" value="UniProtKB-SubCell"/>
</dbReference>
<dbReference type="InterPro" id="IPR038731">
    <property type="entry name" value="RgtA/B/C-like"/>
</dbReference>
<comment type="subcellular location">
    <subcellularLocation>
        <location evidence="1">Cell membrane</location>
        <topology evidence="1">Multi-pass membrane protein</topology>
    </subcellularLocation>
</comment>
<feature type="transmembrane region" description="Helical" evidence="10">
    <location>
        <begin position="167"/>
        <end position="184"/>
    </location>
</feature>
<name>A0AA86MWH6_9BACT</name>
<feature type="domain" description="Glycosyltransferase RgtA/B/C/D-like" evidence="12">
    <location>
        <begin position="95"/>
        <end position="251"/>
    </location>
</feature>
<proteinExistence type="predicted"/>
<evidence type="ECO:0000256" key="3">
    <source>
        <dbReference type="ARBA" id="ARBA00022676"/>
    </source>
</evidence>